<dbReference type="SUPFAM" id="SSF55190">
    <property type="entry name" value="Arginyl-tRNA synthetase (ArgRS), N-terminal 'additional' domain"/>
    <property type="match status" value="1"/>
</dbReference>
<comment type="subcellular location">
    <subcellularLocation>
        <location evidence="1 11">Cytoplasm</location>
    </subcellularLocation>
</comment>
<evidence type="ECO:0000256" key="6">
    <source>
        <dbReference type="ARBA" id="ARBA00022741"/>
    </source>
</evidence>
<evidence type="ECO:0000256" key="8">
    <source>
        <dbReference type="ARBA" id="ARBA00022917"/>
    </source>
</evidence>
<dbReference type="InterPro" id="IPR009080">
    <property type="entry name" value="tRNAsynth_Ia_anticodon-bd"/>
</dbReference>
<dbReference type="InterPro" id="IPR036695">
    <property type="entry name" value="Arg-tRNA-synth_N_sf"/>
</dbReference>
<accession>A0A926NB35</accession>
<dbReference type="RefSeq" id="WP_191139451.1">
    <property type="nucleotide sequence ID" value="NZ_JACXAG020000003.1"/>
</dbReference>
<dbReference type="SMART" id="SM00836">
    <property type="entry name" value="DALR_1"/>
    <property type="match status" value="1"/>
</dbReference>
<comment type="similarity">
    <text evidence="2 11 12">Belongs to the class-I aminoacyl-tRNA synthetase family.</text>
</comment>
<dbReference type="Gene3D" id="3.30.1360.70">
    <property type="entry name" value="Arginyl tRNA synthetase N-terminal domain"/>
    <property type="match status" value="1"/>
</dbReference>
<dbReference type="NCBIfam" id="TIGR00456">
    <property type="entry name" value="argS"/>
    <property type="match status" value="1"/>
</dbReference>
<evidence type="ECO:0000313" key="16">
    <source>
        <dbReference type="Proteomes" id="UP000661691"/>
    </source>
</evidence>
<evidence type="ECO:0000313" key="15">
    <source>
        <dbReference type="EMBL" id="MBD1372020.1"/>
    </source>
</evidence>
<dbReference type="GO" id="GO:0005524">
    <property type="term" value="F:ATP binding"/>
    <property type="evidence" value="ECO:0007669"/>
    <property type="project" value="UniProtKB-UniRule"/>
</dbReference>
<feature type="domain" description="DALR anticodon binding" evidence="13">
    <location>
        <begin position="437"/>
        <end position="556"/>
    </location>
</feature>
<dbReference type="Proteomes" id="UP000661691">
    <property type="component" value="Unassembled WGS sequence"/>
</dbReference>
<dbReference type="Pfam" id="PF05746">
    <property type="entry name" value="DALR_1"/>
    <property type="match status" value="1"/>
</dbReference>
<evidence type="ECO:0000259" key="14">
    <source>
        <dbReference type="SMART" id="SM01016"/>
    </source>
</evidence>
<dbReference type="InterPro" id="IPR035684">
    <property type="entry name" value="ArgRS_core"/>
</dbReference>
<dbReference type="AlphaFoldDB" id="A0A926NB35"/>
<evidence type="ECO:0000256" key="2">
    <source>
        <dbReference type="ARBA" id="ARBA00005594"/>
    </source>
</evidence>
<dbReference type="PRINTS" id="PR01038">
    <property type="entry name" value="TRNASYNTHARG"/>
</dbReference>
<dbReference type="FunFam" id="3.40.50.620:FF:000062">
    <property type="entry name" value="Arginine--tRNA ligase"/>
    <property type="match status" value="1"/>
</dbReference>
<dbReference type="Pfam" id="PF03485">
    <property type="entry name" value="Arg_tRNA_synt_N"/>
    <property type="match status" value="1"/>
</dbReference>
<dbReference type="Gene3D" id="3.40.50.620">
    <property type="entry name" value="HUPs"/>
    <property type="match status" value="1"/>
</dbReference>
<dbReference type="PANTHER" id="PTHR11956:SF5">
    <property type="entry name" value="ARGININE--TRNA LIGASE, CYTOPLASMIC"/>
    <property type="match status" value="1"/>
</dbReference>
<comment type="subunit">
    <text evidence="3 11">Monomer.</text>
</comment>
<dbReference type="InterPro" id="IPR001412">
    <property type="entry name" value="aa-tRNA-synth_I_CS"/>
</dbReference>
<evidence type="ECO:0000256" key="11">
    <source>
        <dbReference type="HAMAP-Rule" id="MF_00123"/>
    </source>
</evidence>
<feature type="domain" description="Arginyl tRNA synthetase N-terminal" evidence="14">
    <location>
        <begin position="5"/>
        <end position="95"/>
    </location>
</feature>
<dbReference type="InterPro" id="IPR001278">
    <property type="entry name" value="Arg-tRNA-ligase"/>
</dbReference>
<keyword evidence="5 11" id="KW-0436">Ligase</keyword>
<evidence type="ECO:0000259" key="13">
    <source>
        <dbReference type="SMART" id="SM00836"/>
    </source>
</evidence>
<dbReference type="CDD" id="cd00671">
    <property type="entry name" value="ArgRS_core"/>
    <property type="match status" value="1"/>
</dbReference>
<dbReference type="SMART" id="SM01016">
    <property type="entry name" value="Arg_tRNA_synt_N"/>
    <property type="match status" value="1"/>
</dbReference>
<reference evidence="15" key="1">
    <citation type="submission" date="2020-09" db="EMBL/GenBank/DDBJ databases">
        <title>A novel bacterium of genus Hazenella, isolated from South China Sea.</title>
        <authorList>
            <person name="Huang H."/>
            <person name="Mo K."/>
            <person name="Hu Y."/>
        </authorList>
    </citation>
    <scope>NUCLEOTIDE SEQUENCE</scope>
    <source>
        <strain evidence="15">IB182357</strain>
    </source>
</reference>
<keyword evidence="6 11" id="KW-0547">Nucleotide-binding</keyword>
<evidence type="ECO:0000256" key="12">
    <source>
        <dbReference type="RuleBase" id="RU363038"/>
    </source>
</evidence>
<protein>
    <recommendedName>
        <fullName evidence="11">Arginine--tRNA ligase</fullName>
        <ecNumber evidence="11">6.1.1.19</ecNumber>
    </recommendedName>
    <alternativeName>
        <fullName evidence="11">Arginyl-tRNA synthetase</fullName>
        <shortName evidence="11">ArgRS</shortName>
    </alternativeName>
</protein>
<dbReference type="InterPro" id="IPR008909">
    <property type="entry name" value="DALR_anticod-bd"/>
</dbReference>
<evidence type="ECO:0000256" key="4">
    <source>
        <dbReference type="ARBA" id="ARBA00022490"/>
    </source>
</evidence>
<proteinExistence type="inferred from homology"/>
<evidence type="ECO:0000256" key="9">
    <source>
        <dbReference type="ARBA" id="ARBA00023146"/>
    </source>
</evidence>
<feature type="short sequence motif" description="'HIGH' region" evidence="11">
    <location>
        <begin position="132"/>
        <end position="142"/>
    </location>
</feature>
<dbReference type="GO" id="GO:0005737">
    <property type="term" value="C:cytoplasm"/>
    <property type="evidence" value="ECO:0007669"/>
    <property type="project" value="UniProtKB-SubCell"/>
</dbReference>
<sequence length="556" mass="62776">MNLLERMTTALKDEIRAAVVRTGFVQSADIPDFVLEVPREKEHGDWATNIAMKLTKIARRNPREIANSIVAEINQEKAAILDIEIAGPGFINFFMDRSFLRGIIEEVKQAKETYGRTDYGQGEKINVEFCSANPTGHLHLGHARGSAVGSSLCNVLDRAGFDVTAEYYINDAGNQMHMMALSIEARYLEVLGKAYTFPEDGYRGREIIDMAKALSEKEGDRLLALPAEERIAYFRAYGKQRLLDKIEADLKSYGVEFAVWFSESSLYESGAIEQTLTELTEKGFTYEKDGALWLKSTAFGDDKDRVLVKQDGSYTYLTPDIAYHRNKFHRGFNRAINIWGADHHGYIARMKAALTALGYAENQLEVIITQMVKLYQGGELVKMSKRTGKAITLVELLEEVGTDAARYFFTMRSADSHLDFDMDLAVSKSNDNPVYYVQYAHARVHSVFKMAEEKGIKPSFEKEVLARLKEEQEYDLLQKLAEFPHEINEAANQLAPYRIIRYLSELAAQFHSYYNAHRVVTDDKLLAAARLALLTSVAQVIRNGLHIVGVQAPEQM</sequence>
<dbReference type="FunFam" id="1.10.730.10:FF:000008">
    <property type="entry name" value="Arginine--tRNA ligase"/>
    <property type="match status" value="1"/>
</dbReference>
<dbReference type="InterPro" id="IPR014729">
    <property type="entry name" value="Rossmann-like_a/b/a_fold"/>
</dbReference>
<dbReference type="Pfam" id="PF00750">
    <property type="entry name" value="tRNA-synt_1d"/>
    <property type="match status" value="1"/>
</dbReference>
<dbReference type="EC" id="6.1.1.19" evidence="11"/>
<keyword evidence="7 11" id="KW-0067">ATP-binding</keyword>
<keyword evidence="9 11" id="KW-0030">Aminoacyl-tRNA synthetase</keyword>
<dbReference type="InterPro" id="IPR005148">
    <property type="entry name" value="Arg-tRNA-synth_N"/>
</dbReference>
<dbReference type="PROSITE" id="PS00178">
    <property type="entry name" value="AA_TRNA_LIGASE_I"/>
    <property type="match status" value="1"/>
</dbReference>
<name>A0A926NB35_9BACL</name>
<dbReference type="EMBL" id="JACXAH010000008">
    <property type="protein sequence ID" value="MBD1372020.1"/>
    <property type="molecule type" value="Genomic_DNA"/>
</dbReference>
<dbReference type="GO" id="GO:0006420">
    <property type="term" value="P:arginyl-tRNA aminoacylation"/>
    <property type="evidence" value="ECO:0007669"/>
    <property type="project" value="UniProtKB-UniRule"/>
</dbReference>
<evidence type="ECO:0000256" key="3">
    <source>
        <dbReference type="ARBA" id="ARBA00011245"/>
    </source>
</evidence>
<keyword evidence="16" id="KW-1185">Reference proteome</keyword>
<evidence type="ECO:0000256" key="7">
    <source>
        <dbReference type="ARBA" id="ARBA00022840"/>
    </source>
</evidence>
<gene>
    <name evidence="11" type="primary">argS</name>
    <name evidence="15" type="ORF">IC620_06555</name>
</gene>
<comment type="catalytic activity">
    <reaction evidence="10 11">
        <text>tRNA(Arg) + L-arginine + ATP = L-arginyl-tRNA(Arg) + AMP + diphosphate</text>
        <dbReference type="Rhea" id="RHEA:20301"/>
        <dbReference type="Rhea" id="RHEA-COMP:9658"/>
        <dbReference type="Rhea" id="RHEA-COMP:9673"/>
        <dbReference type="ChEBI" id="CHEBI:30616"/>
        <dbReference type="ChEBI" id="CHEBI:32682"/>
        <dbReference type="ChEBI" id="CHEBI:33019"/>
        <dbReference type="ChEBI" id="CHEBI:78442"/>
        <dbReference type="ChEBI" id="CHEBI:78513"/>
        <dbReference type="ChEBI" id="CHEBI:456215"/>
        <dbReference type="EC" id="6.1.1.19"/>
    </reaction>
</comment>
<evidence type="ECO:0000256" key="1">
    <source>
        <dbReference type="ARBA" id="ARBA00004496"/>
    </source>
</evidence>
<organism evidence="15 16">
    <name type="scientific">Polycladospora coralii</name>
    <dbReference type="NCBI Taxonomy" id="2771432"/>
    <lineage>
        <taxon>Bacteria</taxon>
        <taxon>Bacillati</taxon>
        <taxon>Bacillota</taxon>
        <taxon>Bacilli</taxon>
        <taxon>Bacillales</taxon>
        <taxon>Thermoactinomycetaceae</taxon>
        <taxon>Polycladospora</taxon>
    </lineage>
</organism>
<keyword evidence="4 11" id="KW-0963">Cytoplasm</keyword>
<keyword evidence="8 11" id="KW-0648">Protein biosynthesis</keyword>
<dbReference type="PANTHER" id="PTHR11956">
    <property type="entry name" value="ARGINYL-TRNA SYNTHETASE"/>
    <property type="match status" value="1"/>
</dbReference>
<dbReference type="FunFam" id="3.30.1360.70:FF:000003">
    <property type="entry name" value="Arginine--tRNA ligase"/>
    <property type="match status" value="1"/>
</dbReference>
<evidence type="ECO:0000256" key="10">
    <source>
        <dbReference type="ARBA" id="ARBA00049339"/>
    </source>
</evidence>
<dbReference type="Gene3D" id="1.10.730.10">
    <property type="entry name" value="Isoleucyl-tRNA Synthetase, Domain 1"/>
    <property type="match status" value="1"/>
</dbReference>
<dbReference type="SUPFAM" id="SSF47323">
    <property type="entry name" value="Anticodon-binding domain of a subclass of class I aminoacyl-tRNA synthetases"/>
    <property type="match status" value="1"/>
</dbReference>
<dbReference type="SUPFAM" id="SSF52374">
    <property type="entry name" value="Nucleotidylyl transferase"/>
    <property type="match status" value="1"/>
</dbReference>
<evidence type="ECO:0000256" key="5">
    <source>
        <dbReference type="ARBA" id="ARBA00022598"/>
    </source>
</evidence>
<dbReference type="HAMAP" id="MF_00123">
    <property type="entry name" value="Arg_tRNA_synth"/>
    <property type="match status" value="1"/>
</dbReference>
<comment type="caution">
    <text evidence="15">The sequence shown here is derived from an EMBL/GenBank/DDBJ whole genome shotgun (WGS) entry which is preliminary data.</text>
</comment>
<dbReference type="GO" id="GO:0004814">
    <property type="term" value="F:arginine-tRNA ligase activity"/>
    <property type="evidence" value="ECO:0007669"/>
    <property type="project" value="UniProtKB-UniRule"/>
</dbReference>